<keyword evidence="8" id="KW-0256">Endoplasmic reticulum</keyword>
<evidence type="ECO:0000256" key="4">
    <source>
        <dbReference type="ARBA" id="ARBA00015841"/>
    </source>
</evidence>
<accession>A0A2T9XXW4</accession>
<sequence length="106" mass="11771">CSDIGVSLHSSSSGVDLPMKIIDMFGCGLPVLARDYKCINELVEVGVNGELFKASSDLYGCLLKLFATTTEAQEYQEKLRLGVQAFQNETWEQNWDKNVLSLFSSE</sequence>
<keyword evidence="9" id="KW-1133">Transmembrane helix</keyword>
<keyword evidence="6" id="KW-0808">Transferase</keyword>
<evidence type="ECO:0000256" key="3">
    <source>
        <dbReference type="ARBA" id="ARBA00012611"/>
    </source>
</evidence>
<gene>
    <name evidence="12" type="ORF">BB560_007217</name>
</gene>
<dbReference type="STRING" id="133381.A0A2T9XXW4"/>
<protein>
    <recommendedName>
        <fullName evidence="4">Chitobiosyldiphosphodolichol beta-mannosyltransferase</fullName>
        <ecNumber evidence="3">2.4.1.142</ecNumber>
    </recommendedName>
</protein>
<evidence type="ECO:0000256" key="2">
    <source>
        <dbReference type="ARBA" id="ARBA00004922"/>
    </source>
</evidence>
<comment type="subcellular location">
    <subcellularLocation>
        <location evidence="1">Endoplasmic reticulum membrane</location>
        <topology evidence="1">Single-pass membrane protein</topology>
    </subcellularLocation>
</comment>
<evidence type="ECO:0000256" key="1">
    <source>
        <dbReference type="ARBA" id="ARBA00004389"/>
    </source>
</evidence>
<dbReference type="OrthoDB" id="614844at2759"/>
<dbReference type="GO" id="GO:0005789">
    <property type="term" value="C:endoplasmic reticulum membrane"/>
    <property type="evidence" value="ECO:0007669"/>
    <property type="project" value="UniProtKB-SubCell"/>
</dbReference>
<keyword evidence="7" id="KW-0812">Transmembrane</keyword>
<evidence type="ECO:0000256" key="6">
    <source>
        <dbReference type="ARBA" id="ARBA00022679"/>
    </source>
</evidence>
<comment type="caution">
    <text evidence="12">The sequence shown here is derived from an EMBL/GenBank/DDBJ whole genome shotgun (WGS) entry which is preliminary data.</text>
</comment>
<evidence type="ECO:0000256" key="5">
    <source>
        <dbReference type="ARBA" id="ARBA00022676"/>
    </source>
</evidence>
<evidence type="ECO:0000256" key="9">
    <source>
        <dbReference type="ARBA" id="ARBA00022989"/>
    </source>
</evidence>
<keyword evidence="5" id="KW-0328">Glycosyltransferase</keyword>
<proteinExistence type="predicted"/>
<organism evidence="12 13">
    <name type="scientific">Smittium megazygosporum</name>
    <dbReference type="NCBI Taxonomy" id="133381"/>
    <lineage>
        <taxon>Eukaryota</taxon>
        <taxon>Fungi</taxon>
        <taxon>Fungi incertae sedis</taxon>
        <taxon>Zoopagomycota</taxon>
        <taxon>Kickxellomycotina</taxon>
        <taxon>Harpellomycetes</taxon>
        <taxon>Harpellales</taxon>
        <taxon>Legeriomycetaceae</taxon>
        <taxon>Smittium</taxon>
    </lineage>
</organism>
<dbReference type="GO" id="GO:0004578">
    <property type="term" value="F:chitobiosyldiphosphodolichol beta-mannosyltransferase activity"/>
    <property type="evidence" value="ECO:0007669"/>
    <property type="project" value="UniProtKB-EC"/>
</dbReference>
<dbReference type="EMBL" id="MBFS01003781">
    <property type="protein sequence ID" value="PVU84918.1"/>
    <property type="molecule type" value="Genomic_DNA"/>
</dbReference>
<dbReference type="PANTHER" id="PTHR13036:SF0">
    <property type="entry name" value="CHITOBIOSYLDIPHOSPHODOLICHOL BETA-MANNOSYLTRANSFERASE"/>
    <property type="match status" value="1"/>
</dbReference>
<dbReference type="Gene3D" id="3.40.50.2000">
    <property type="entry name" value="Glycogen Phosphorylase B"/>
    <property type="match status" value="1"/>
</dbReference>
<dbReference type="InterPro" id="IPR026051">
    <property type="entry name" value="ALG1-like"/>
</dbReference>
<comment type="pathway">
    <text evidence="2">Protein modification; protein glycosylation.</text>
</comment>
<evidence type="ECO:0000256" key="11">
    <source>
        <dbReference type="ARBA" id="ARBA00024899"/>
    </source>
</evidence>
<keyword evidence="10" id="KW-0472">Membrane</keyword>
<dbReference type="Proteomes" id="UP000245609">
    <property type="component" value="Unassembled WGS sequence"/>
</dbReference>
<dbReference type="PANTHER" id="PTHR13036">
    <property type="entry name" value="BETA1,4 MANNOSYLTRANSFERASE"/>
    <property type="match status" value="1"/>
</dbReference>
<evidence type="ECO:0000256" key="8">
    <source>
        <dbReference type="ARBA" id="ARBA00022824"/>
    </source>
</evidence>
<dbReference type="EC" id="2.4.1.142" evidence="3"/>
<evidence type="ECO:0000256" key="7">
    <source>
        <dbReference type="ARBA" id="ARBA00022692"/>
    </source>
</evidence>
<name>A0A2T9XXW4_9FUNG</name>
<comment type="function">
    <text evidence="11">Participates in the formation of the lipid-linked precursor oligosaccharide for N-glycosylation. Involved in assembling the dolichol-pyrophosphate-GlcNAc(2)-Man(5) intermediate on the cytoplasmic surface of the ER.</text>
</comment>
<dbReference type="AlphaFoldDB" id="A0A2T9XXW4"/>
<feature type="non-terminal residue" evidence="12">
    <location>
        <position position="1"/>
    </location>
</feature>
<evidence type="ECO:0000256" key="10">
    <source>
        <dbReference type="ARBA" id="ARBA00023136"/>
    </source>
</evidence>
<evidence type="ECO:0000313" key="12">
    <source>
        <dbReference type="EMBL" id="PVU84918.1"/>
    </source>
</evidence>
<dbReference type="SUPFAM" id="SSF53756">
    <property type="entry name" value="UDP-Glycosyltransferase/glycogen phosphorylase"/>
    <property type="match status" value="1"/>
</dbReference>
<keyword evidence="13" id="KW-1185">Reference proteome</keyword>
<reference evidence="12 13" key="1">
    <citation type="journal article" date="2018" name="MBio">
        <title>Comparative Genomics Reveals the Core Gene Toolbox for the Fungus-Insect Symbiosis.</title>
        <authorList>
            <person name="Wang Y."/>
            <person name="Stata M."/>
            <person name="Wang W."/>
            <person name="Stajich J.E."/>
            <person name="White M.M."/>
            <person name="Moncalvo J.M."/>
        </authorList>
    </citation>
    <scope>NUCLEOTIDE SEQUENCE [LARGE SCALE GENOMIC DNA]</scope>
    <source>
        <strain evidence="12 13">SC-DP-2</strain>
    </source>
</reference>
<evidence type="ECO:0000313" key="13">
    <source>
        <dbReference type="Proteomes" id="UP000245609"/>
    </source>
</evidence>